<reference evidence="2" key="2">
    <citation type="submission" date="2015-04" db="EMBL/GenBank/DDBJ databases">
        <title>The complete genome sequence of Erythrobacter sp. s21-N3.</title>
        <authorList>
            <person name="Zhuang L."/>
            <person name="Liu Y."/>
            <person name="Shao Z."/>
        </authorList>
    </citation>
    <scope>NUCLEOTIDE SEQUENCE [LARGE SCALE GENOMIC DNA]</scope>
    <source>
        <strain evidence="2">s21-N3</strain>
    </source>
</reference>
<name>A0A0H4W0P4_9SPHN</name>
<dbReference type="AlphaFoldDB" id="A0A0H4W0P4"/>
<dbReference type="Proteomes" id="UP000059113">
    <property type="component" value="Chromosome"/>
</dbReference>
<dbReference type="GO" id="GO:0006508">
    <property type="term" value="P:proteolysis"/>
    <property type="evidence" value="ECO:0007669"/>
    <property type="project" value="InterPro"/>
</dbReference>
<organism evidence="1 2">
    <name type="scientific">Aurantiacibacter atlanticus</name>
    <dbReference type="NCBI Taxonomy" id="1648404"/>
    <lineage>
        <taxon>Bacteria</taxon>
        <taxon>Pseudomonadati</taxon>
        <taxon>Pseudomonadota</taxon>
        <taxon>Alphaproteobacteria</taxon>
        <taxon>Sphingomonadales</taxon>
        <taxon>Erythrobacteraceae</taxon>
        <taxon>Aurantiacibacter</taxon>
    </lineage>
</organism>
<dbReference type="PANTHER" id="PTHR10443">
    <property type="entry name" value="MICROSOMAL DIPEPTIDASE"/>
    <property type="match status" value="1"/>
</dbReference>
<gene>
    <name evidence="1" type="ORF">CP97_02495</name>
</gene>
<dbReference type="STRING" id="1648404.CP97_02495"/>
<dbReference type="Gene3D" id="3.20.20.140">
    <property type="entry name" value="Metal-dependent hydrolases"/>
    <property type="match status" value="1"/>
</dbReference>
<dbReference type="PANTHER" id="PTHR10443:SF12">
    <property type="entry name" value="DIPEPTIDASE"/>
    <property type="match status" value="1"/>
</dbReference>
<dbReference type="CDD" id="cd01301">
    <property type="entry name" value="rDP_like"/>
    <property type="match status" value="1"/>
</dbReference>
<accession>A0A0H4W0P4</accession>
<keyword evidence="2" id="KW-1185">Reference proteome</keyword>
<evidence type="ECO:0000313" key="1">
    <source>
        <dbReference type="EMBL" id="AKQ43083.2"/>
    </source>
</evidence>
<dbReference type="PROSITE" id="PS51365">
    <property type="entry name" value="RENAL_DIPEPTIDASE_2"/>
    <property type="match status" value="1"/>
</dbReference>
<dbReference type="InterPro" id="IPR008257">
    <property type="entry name" value="Pept_M19"/>
</dbReference>
<reference evidence="1 2" key="1">
    <citation type="journal article" date="2015" name="Int. J. Syst. Evol. Microbiol.">
        <title>Erythrobacter atlanticus sp. nov., a bacterium from ocean sediment able to degrade polycyclic aromatic hydrocarbons.</title>
        <authorList>
            <person name="Zhuang L."/>
            <person name="Liu Y."/>
            <person name="Wang L."/>
            <person name="Wang W."/>
            <person name="Shao Z."/>
        </authorList>
    </citation>
    <scope>NUCLEOTIDE SEQUENCE [LARGE SCALE GENOMIC DNA]</scope>
    <source>
        <strain evidence="2">s21-N3</strain>
    </source>
</reference>
<dbReference type="InterPro" id="IPR032466">
    <property type="entry name" value="Metal_Hydrolase"/>
</dbReference>
<evidence type="ECO:0000313" key="2">
    <source>
        <dbReference type="Proteomes" id="UP000059113"/>
    </source>
</evidence>
<dbReference type="GO" id="GO:0070573">
    <property type="term" value="F:metallodipeptidase activity"/>
    <property type="evidence" value="ECO:0007669"/>
    <property type="project" value="InterPro"/>
</dbReference>
<dbReference type="Pfam" id="PF01244">
    <property type="entry name" value="Peptidase_M19"/>
    <property type="match status" value="1"/>
</dbReference>
<dbReference type="EMBL" id="CP011310">
    <property type="protein sequence ID" value="AKQ43083.2"/>
    <property type="molecule type" value="Genomic_DNA"/>
</dbReference>
<dbReference type="SUPFAM" id="SSF51556">
    <property type="entry name" value="Metallo-dependent hydrolases"/>
    <property type="match status" value="1"/>
</dbReference>
<dbReference type="KEGG" id="ery:CP97_02495"/>
<proteinExistence type="predicted"/>
<protein>
    <submittedName>
        <fullName evidence="1">Peptidase M19</fullName>
    </submittedName>
</protein>
<sequence length="397" mass="42962">MMRRIAKWGAVLVLVLLAGLWVLGPGIAERSLTQIDGQPLPDISEEARALHARLTIVDLHSDTLMWKRNPLKRSKRGHMDLPRLIEGNVALQVFSSVTKSPAGLNLDRNSADVRDNITLLAFAQLQPPPTWNSLFERSIWHAERMEQASLEAPDALRIVRTPEDVTTILAQRDATGRPIGAMFSVEGLHNLEGQANNLQRLHERGLRMAGLTHFFDNELAGSMHGEDKGGLSAFGRDMVAEMERIGVIVDIAHCSHQCVDEVLAMARRPIISSHGGVQATCPTNRNLTDNEIRGVAATGGVIGVGYFEGAVCDTSPSAIAAAIRHIAQLVGTDYIALGSDFDGAVTTRFDTSGLVHITQALLDDGFDEADIAKIMGLNALRVIRAGIAPMSDERGSV</sequence>